<accession>L1NAE0</accession>
<dbReference type="PANTHER" id="PTHR33238">
    <property type="entry name" value="IRON (METAL) DEPENDENT REPRESSOR, DTXR FAMILY"/>
    <property type="match status" value="1"/>
</dbReference>
<dbReference type="GO" id="GO:0046914">
    <property type="term" value="F:transition metal ion binding"/>
    <property type="evidence" value="ECO:0007669"/>
    <property type="project" value="InterPro"/>
</dbReference>
<dbReference type="SMART" id="SM00899">
    <property type="entry name" value="FeoA"/>
    <property type="match status" value="2"/>
</dbReference>
<dbReference type="RefSeq" id="WP_005467741.1">
    <property type="nucleotide sequence ID" value="NZ_KB291032.1"/>
</dbReference>
<dbReference type="Pfam" id="PF04023">
    <property type="entry name" value="FeoA"/>
    <property type="match status" value="1"/>
</dbReference>
<dbReference type="GO" id="GO:0003700">
    <property type="term" value="F:DNA-binding transcription factor activity"/>
    <property type="evidence" value="ECO:0007669"/>
    <property type="project" value="InterPro"/>
</dbReference>
<dbReference type="GO" id="GO:0046983">
    <property type="term" value="F:protein dimerization activity"/>
    <property type="evidence" value="ECO:0007669"/>
    <property type="project" value="InterPro"/>
</dbReference>
<dbReference type="Gene3D" id="2.30.30.90">
    <property type="match status" value="1"/>
</dbReference>
<feature type="domain" description="Ferrous iron transporter FeoA-like" evidence="2">
    <location>
        <begin position="248"/>
        <end position="322"/>
    </location>
</feature>
<evidence type="ECO:0000313" key="3">
    <source>
        <dbReference type="EMBL" id="EKY00286.1"/>
    </source>
</evidence>
<dbReference type="InterPro" id="IPR007167">
    <property type="entry name" value="Fe-transptr_FeoA-like"/>
</dbReference>
<dbReference type="EMBL" id="AMEQ01000040">
    <property type="protein sequence ID" value="EKY00286.1"/>
    <property type="molecule type" value="Genomic_DNA"/>
</dbReference>
<dbReference type="Gene3D" id="1.10.10.10">
    <property type="entry name" value="Winged helix-like DNA-binding domain superfamily/Winged helix DNA-binding domain"/>
    <property type="match status" value="1"/>
</dbReference>
<dbReference type="SUPFAM" id="SSF50037">
    <property type="entry name" value="C-terminal domain of transcriptional repressors"/>
    <property type="match status" value="1"/>
</dbReference>
<evidence type="ECO:0000313" key="4">
    <source>
        <dbReference type="Proteomes" id="UP000010408"/>
    </source>
</evidence>
<dbReference type="STRING" id="1127696.HMPREF9134_01620"/>
<dbReference type="InterPro" id="IPR036388">
    <property type="entry name" value="WH-like_DNA-bd_sf"/>
</dbReference>
<sequence>MKLNLRQRLLGWLHKIGLLPQRLTRRTAAEDLLKAIYEARTTPSSSPSPIASLELSEEDQSELIAELRREGYLLSEGMELTPLGEQRAIELTRAHRLYELYLAEHSGYSPKEWHRLAHAKEHELTAKEHERIAKLLGNPLYDPHGDPIPTSQGLRPSTPSVLPLEQLHEGRWYLVLHIEDDEPMSYQYLSSLGLTKDSIFYMETLSGDVCVLRYEGETFTFPTPILLALSLREACPEEVKDTHAGEVQRLTRLSLEEETHILSLSPACRGAMRRRLMDLGFVPGSSISIDMSSPLGNPIAYMVRGAAIALREDQARYILIQPPKQ</sequence>
<dbReference type="eggNOG" id="COG1321">
    <property type="taxonomic scope" value="Bacteria"/>
</dbReference>
<name>L1NAE0_9PORP</name>
<dbReference type="AlphaFoldDB" id="L1NAE0"/>
<dbReference type="PATRIC" id="fig|1127696.3.peg.1460"/>
<dbReference type="SMART" id="SM00529">
    <property type="entry name" value="HTH_DTXR"/>
    <property type="match status" value="1"/>
</dbReference>
<dbReference type="InterPro" id="IPR050536">
    <property type="entry name" value="DtxR_MntR_Metal-Reg"/>
</dbReference>
<gene>
    <name evidence="3" type="ORF">HMPREF9134_01620</name>
</gene>
<dbReference type="InterPro" id="IPR008988">
    <property type="entry name" value="Transcriptional_repressor_C"/>
</dbReference>
<protein>
    <submittedName>
        <fullName evidence="3">FeoA domain protein</fullName>
    </submittedName>
</protein>
<proteinExistence type="predicted"/>
<dbReference type="HOGENOM" id="CLU_833681_0_0_10"/>
<dbReference type="PANTHER" id="PTHR33238:SF7">
    <property type="entry name" value="IRON-DEPENDENT TRANSCRIPTIONAL REGULATOR"/>
    <property type="match status" value="1"/>
</dbReference>
<dbReference type="SUPFAM" id="SSF47979">
    <property type="entry name" value="Iron-dependent repressor protein, dimerization domain"/>
    <property type="match status" value="1"/>
</dbReference>
<dbReference type="InterPro" id="IPR036421">
    <property type="entry name" value="Fe_dep_repressor_sf"/>
</dbReference>
<keyword evidence="1" id="KW-0408">Iron</keyword>
<evidence type="ECO:0000259" key="2">
    <source>
        <dbReference type="SMART" id="SM00899"/>
    </source>
</evidence>
<dbReference type="eggNOG" id="COG1918">
    <property type="taxonomic scope" value="Bacteria"/>
</dbReference>
<evidence type="ECO:0000256" key="1">
    <source>
        <dbReference type="ARBA" id="ARBA00023004"/>
    </source>
</evidence>
<comment type="caution">
    <text evidence="3">The sequence shown here is derived from an EMBL/GenBank/DDBJ whole genome shotgun (WGS) entry which is preliminary data.</text>
</comment>
<reference evidence="3 4" key="1">
    <citation type="submission" date="2012-05" db="EMBL/GenBank/DDBJ databases">
        <authorList>
            <person name="Weinstock G."/>
            <person name="Sodergren E."/>
            <person name="Lobos E.A."/>
            <person name="Fulton L."/>
            <person name="Fulton R."/>
            <person name="Courtney L."/>
            <person name="Fronick C."/>
            <person name="O'Laughlin M."/>
            <person name="Godfrey J."/>
            <person name="Wilson R.M."/>
            <person name="Miner T."/>
            <person name="Farmer C."/>
            <person name="Delehaunty K."/>
            <person name="Cordes M."/>
            <person name="Minx P."/>
            <person name="Tomlinson C."/>
            <person name="Chen J."/>
            <person name="Wollam A."/>
            <person name="Pepin K.H."/>
            <person name="Bhonagiri V."/>
            <person name="Zhang X."/>
            <person name="Suruliraj S."/>
            <person name="Warren W."/>
            <person name="Mitreva M."/>
            <person name="Mardis E.R."/>
            <person name="Wilson R.K."/>
        </authorList>
    </citation>
    <scope>NUCLEOTIDE SEQUENCE [LARGE SCALE GENOMIC DNA]</scope>
    <source>
        <strain evidence="3 4">F0037</strain>
    </source>
</reference>
<dbReference type="InterPro" id="IPR001367">
    <property type="entry name" value="Fe_dep_repressor"/>
</dbReference>
<dbReference type="InterPro" id="IPR038157">
    <property type="entry name" value="FeoA_core_dom"/>
</dbReference>
<dbReference type="Pfam" id="PF02742">
    <property type="entry name" value="Fe_dep_repr_C"/>
    <property type="match status" value="1"/>
</dbReference>
<organism evidence="3 4">
    <name type="scientific">Porphyromonas catoniae F0037</name>
    <dbReference type="NCBI Taxonomy" id="1127696"/>
    <lineage>
        <taxon>Bacteria</taxon>
        <taxon>Pseudomonadati</taxon>
        <taxon>Bacteroidota</taxon>
        <taxon>Bacteroidia</taxon>
        <taxon>Bacteroidales</taxon>
        <taxon>Porphyromonadaceae</taxon>
        <taxon>Porphyromonas</taxon>
    </lineage>
</organism>
<dbReference type="InterPro" id="IPR022689">
    <property type="entry name" value="Iron_dep_repressor"/>
</dbReference>
<feature type="domain" description="Ferrous iron transporter FeoA-like" evidence="2">
    <location>
        <begin position="162"/>
        <end position="241"/>
    </location>
</feature>
<dbReference type="Proteomes" id="UP000010408">
    <property type="component" value="Unassembled WGS sequence"/>
</dbReference>